<gene>
    <name evidence="2" type="ORF">TSOC_014374</name>
</gene>
<dbReference type="AlphaFoldDB" id="A0A2J7ZHT8"/>
<dbReference type="GO" id="GO:0016020">
    <property type="term" value="C:membrane"/>
    <property type="evidence" value="ECO:0007669"/>
    <property type="project" value="TreeGrafter"/>
</dbReference>
<dbReference type="GO" id="GO:0030149">
    <property type="term" value="P:sphingolipid catabolic process"/>
    <property type="evidence" value="ECO:0007669"/>
    <property type="project" value="TreeGrafter"/>
</dbReference>
<dbReference type="EMBL" id="PGGS01002067">
    <property type="protein sequence ID" value="PNG99834.1"/>
    <property type="molecule type" value="Genomic_DNA"/>
</dbReference>
<dbReference type="InterPro" id="IPR036770">
    <property type="entry name" value="Ankyrin_rpt-contain_sf"/>
</dbReference>
<keyword evidence="3" id="KW-1185">Reference proteome</keyword>
<proteinExistence type="predicted"/>
<dbReference type="Proteomes" id="UP000236333">
    <property type="component" value="Unassembled WGS sequence"/>
</dbReference>
<dbReference type="PANTHER" id="PTHR12393">
    <property type="entry name" value="SPHINGOMYELIN PHOSPHODIESTERASE RELATED"/>
    <property type="match status" value="1"/>
</dbReference>
<sequence length="591" mass="64219">GPHLCPSGARGPMGSQRAHKLRRTGPTESTPSSQPLPAAPDLPDIWLPELVQHFAGMLPPNEVALTLRLVNKAMAEQFRGAQHATVRLSQPVPHSDFAWRWAGAGAMHSLTLSQRQKLTCLTARSGSIANLQVLLARDDMPFVLGFIGLEAAARAGQLDVCRWLRAQGCPVDETALTEAAAGGQQAVSENGHVGLMDWLLLRAGDLGPLHRLGPGNLLRAAAAACDLPTLQRLHHTYVGSDGGERPLPLWNDDLSLANGDDFEYGDHESILAAAAGSKTSCWQAKVEWLAAHGFAEEEDACPEAARLPDALPRLVWLRQRGYAFNEGVLWPIALTGDVELLRYVLDQGVAVEESSSGLVVNAATRGHVAVMELLHARGLPIGPEAVTAAARGRHLPALAWLVERLGTATALTAAVFTAAVGSGSMELMAWLRQRGCPWEETAFTVAAEHGSEEQLKWLAAQGCPMGELGAPYERPAAKGELGVLRCLRRLGCPWSADGSTFTNSVEHVAWGWRECHFGKHVKRSLCWLLDQGCPVRWSEAKAVAVEEEAAELLEWLQGHRSQRKQRAWVRSMRGRLLVRVRWGSSRFGRKR</sequence>
<dbReference type="SUPFAM" id="SSF48403">
    <property type="entry name" value="Ankyrin repeat"/>
    <property type="match status" value="1"/>
</dbReference>
<dbReference type="GO" id="GO:0071944">
    <property type="term" value="C:cell periphery"/>
    <property type="evidence" value="ECO:0007669"/>
    <property type="project" value="TreeGrafter"/>
</dbReference>
<dbReference type="GO" id="GO:0046513">
    <property type="term" value="P:ceramide biosynthetic process"/>
    <property type="evidence" value="ECO:0007669"/>
    <property type="project" value="TreeGrafter"/>
</dbReference>
<feature type="compositionally biased region" description="Polar residues" evidence="1">
    <location>
        <begin position="26"/>
        <end position="35"/>
    </location>
</feature>
<dbReference type="GO" id="GO:0004620">
    <property type="term" value="F:phospholipase activity"/>
    <property type="evidence" value="ECO:0007669"/>
    <property type="project" value="TreeGrafter"/>
</dbReference>
<dbReference type="PANTHER" id="PTHR12393:SF6">
    <property type="entry name" value="SPHINGOMYELIN PHOSPHODIESTERASE 2"/>
    <property type="match status" value="1"/>
</dbReference>
<feature type="non-terminal residue" evidence="2">
    <location>
        <position position="1"/>
    </location>
</feature>
<organism evidence="2 3">
    <name type="scientific">Tetrabaena socialis</name>
    <dbReference type="NCBI Taxonomy" id="47790"/>
    <lineage>
        <taxon>Eukaryota</taxon>
        <taxon>Viridiplantae</taxon>
        <taxon>Chlorophyta</taxon>
        <taxon>core chlorophytes</taxon>
        <taxon>Chlorophyceae</taxon>
        <taxon>CS clade</taxon>
        <taxon>Chlamydomonadales</taxon>
        <taxon>Tetrabaenaceae</taxon>
        <taxon>Tetrabaena</taxon>
    </lineage>
</organism>
<reference evidence="2 3" key="1">
    <citation type="journal article" date="2017" name="Mol. Biol. Evol.">
        <title>The 4-celled Tetrabaena socialis nuclear genome reveals the essential components for genetic control of cell number at the origin of multicellularity in the volvocine lineage.</title>
        <authorList>
            <person name="Featherston J."/>
            <person name="Arakaki Y."/>
            <person name="Hanschen E.R."/>
            <person name="Ferris P.J."/>
            <person name="Michod R.E."/>
            <person name="Olson B.J.S.C."/>
            <person name="Nozaki H."/>
            <person name="Durand P.M."/>
        </authorList>
    </citation>
    <scope>NUCLEOTIDE SEQUENCE [LARGE SCALE GENOMIC DNA]</scope>
    <source>
        <strain evidence="2 3">NIES-571</strain>
    </source>
</reference>
<evidence type="ECO:0000313" key="2">
    <source>
        <dbReference type="EMBL" id="PNG99834.1"/>
    </source>
</evidence>
<name>A0A2J7ZHT8_9CHLO</name>
<evidence type="ECO:0000313" key="3">
    <source>
        <dbReference type="Proteomes" id="UP000236333"/>
    </source>
</evidence>
<comment type="caution">
    <text evidence="2">The sequence shown here is derived from an EMBL/GenBank/DDBJ whole genome shotgun (WGS) entry which is preliminary data.</text>
</comment>
<dbReference type="GO" id="GO:0005783">
    <property type="term" value="C:endoplasmic reticulum"/>
    <property type="evidence" value="ECO:0007669"/>
    <property type="project" value="TreeGrafter"/>
</dbReference>
<feature type="region of interest" description="Disordered" evidence="1">
    <location>
        <begin position="1"/>
        <end position="39"/>
    </location>
</feature>
<accession>A0A2J7ZHT8</accession>
<protein>
    <submittedName>
        <fullName evidence="2">Ankyrin repeat domain-containing protein</fullName>
    </submittedName>
</protein>
<dbReference type="OrthoDB" id="74529at2759"/>
<evidence type="ECO:0000256" key="1">
    <source>
        <dbReference type="SAM" id="MobiDB-lite"/>
    </source>
</evidence>
<dbReference type="Gene3D" id="1.25.40.20">
    <property type="entry name" value="Ankyrin repeat-containing domain"/>
    <property type="match status" value="1"/>
</dbReference>